<gene>
    <name evidence="1" type="ORF">Tcan_13329</name>
</gene>
<organism evidence="1 2">
    <name type="scientific">Toxocara canis</name>
    <name type="common">Canine roundworm</name>
    <dbReference type="NCBI Taxonomy" id="6265"/>
    <lineage>
        <taxon>Eukaryota</taxon>
        <taxon>Metazoa</taxon>
        <taxon>Ecdysozoa</taxon>
        <taxon>Nematoda</taxon>
        <taxon>Chromadorea</taxon>
        <taxon>Rhabditida</taxon>
        <taxon>Spirurina</taxon>
        <taxon>Ascaridomorpha</taxon>
        <taxon>Ascaridoidea</taxon>
        <taxon>Toxocaridae</taxon>
        <taxon>Toxocara</taxon>
    </lineage>
</organism>
<dbReference type="EMBL" id="JPKZ01001375">
    <property type="protein sequence ID" value="KHN82398.1"/>
    <property type="molecule type" value="Genomic_DNA"/>
</dbReference>
<reference evidence="1 2" key="1">
    <citation type="submission" date="2014-11" db="EMBL/GenBank/DDBJ databases">
        <title>Genetic blueprint of the zoonotic pathogen Toxocara canis.</title>
        <authorList>
            <person name="Zhu X.-Q."/>
            <person name="Korhonen P.K."/>
            <person name="Cai H."/>
            <person name="Young N.D."/>
            <person name="Nejsum P."/>
            <person name="von Samson-Himmelstjerna G."/>
            <person name="Boag P.R."/>
            <person name="Tan P."/>
            <person name="Li Q."/>
            <person name="Min J."/>
            <person name="Yang Y."/>
            <person name="Wang X."/>
            <person name="Fang X."/>
            <person name="Hall R.S."/>
            <person name="Hofmann A."/>
            <person name="Sternberg P.W."/>
            <person name="Jex A.R."/>
            <person name="Gasser R.B."/>
        </authorList>
    </citation>
    <scope>NUCLEOTIDE SEQUENCE [LARGE SCALE GENOMIC DNA]</scope>
    <source>
        <strain evidence="1">PN_DK_2014</strain>
    </source>
</reference>
<sequence>MARMYHEADVRPCILNSTLQPFVYVQTVEQQQLQPTVFAVHFTGYFRVRMYFEFEVAAKKTWHKDTPLGRHNKKLLMIDKQTLWHRRSAVNWNDGDRALMLPSYLMNQHGNRQATYMTGGHFPSRNITPLHWSYGTSGANMGASYAGQQQMLSGNPGALSASGASFGMNGVEQLQHYNAGRMGAKVDAQFHIGDDVKLFSGLQSQLNKYSDASGSSGISNDVTRTDLVFLVSHQVLLKFKFERS</sequence>
<evidence type="ECO:0000313" key="1">
    <source>
        <dbReference type="EMBL" id="KHN82398.1"/>
    </source>
</evidence>
<dbReference type="AlphaFoldDB" id="A0A0B2VLB1"/>
<keyword evidence="2" id="KW-1185">Reference proteome</keyword>
<name>A0A0B2VLB1_TOXCA</name>
<comment type="caution">
    <text evidence="1">The sequence shown here is derived from an EMBL/GenBank/DDBJ whole genome shotgun (WGS) entry which is preliminary data.</text>
</comment>
<evidence type="ECO:0000313" key="2">
    <source>
        <dbReference type="Proteomes" id="UP000031036"/>
    </source>
</evidence>
<accession>A0A0B2VLB1</accession>
<proteinExistence type="predicted"/>
<dbReference type="Proteomes" id="UP000031036">
    <property type="component" value="Unassembled WGS sequence"/>
</dbReference>
<protein>
    <submittedName>
        <fullName evidence="1">Uncharacterized protein</fullName>
    </submittedName>
</protein>